<evidence type="ECO:0000313" key="2">
    <source>
        <dbReference type="EMBL" id="KAK4030562.1"/>
    </source>
</evidence>
<feature type="region of interest" description="Disordered" evidence="1">
    <location>
        <begin position="1"/>
        <end position="43"/>
    </location>
</feature>
<name>A0ABR0AZK3_9CRUS</name>
<evidence type="ECO:0000313" key="3">
    <source>
        <dbReference type="Proteomes" id="UP001234178"/>
    </source>
</evidence>
<sequence>MSEDYQYDSNVARNISPERSPQESSNSSTSDSSEEDVDLHKKKSDAAGFYSRKTCDEDVAVAEGNYCQIKARSDIFGMPDGAVEGGQKQ</sequence>
<protein>
    <submittedName>
        <fullName evidence="2">Uncharacterized protein</fullName>
    </submittedName>
</protein>
<organism evidence="2 3">
    <name type="scientific">Daphnia magna</name>
    <dbReference type="NCBI Taxonomy" id="35525"/>
    <lineage>
        <taxon>Eukaryota</taxon>
        <taxon>Metazoa</taxon>
        <taxon>Ecdysozoa</taxon>
        <taxon>Arthropoda</taxon>
        <taxon>Crustacea</taxon>
        <taxon>Branchiopoda</taxon>
        <taxon>Diplostraca</taxon>
        <taxon>Cladocera</taxon>
        <taxon>Anomopoda</taxon>
        <taxon>Daphniidae</taxon>
        <taxon>Daphnia</taxon>
    </lineage>
</organism>
<comment type="caution">
    <text evidence="2">The sequence shown here is derived from an EMBL/GenBank/DDBJ whole genome shotgun (WGS) entry which is preliminary data.</text>
</comment>
<dbReference type="EMBL" id="JAOYFB010000039">
    <property type="protein sequence ID" value="KAK4030562.1"/>
    <property type="molecule type" value="Genomic_DNA"/>
</dbReference>
<proteinExistence type="predicted"/>
<evidence type="ECO:0000256" key="1">
    <source>
        <dbReference type="SAM" id="MobiDB-lite"/>
    </source>
</evidence>
<reference evidence="2 3" key="1">
    <citation type="journal article" date="2023" name="Nucleic Acids Res.">
        <title>The hologenome of Daphnia magna reveals possible DNA methylation and microbiome-mediated evolution of the host genome.</title>
        <authorList>
            <person name="Chaturvedi A."/>
            <person name="Li X."/>
            <person name="Dhandapani V."/>
            <person name="Marshall H."/>
            <person name="Kissane S."/>
            <person name="Cuenca-Cambronero M."/>
            <person name="Asole G."/>
            <person name="Calvet F."/>
            <person name="Ruiz-Romero M."/>
            <person name="Marangio P."/>
            <person name="Guigo R."/>
            <person name="Rago D."/>
            <person name="Mirbahai L."/>
            <person name="Eastwood N."/>
            <person name="Colbourne J.K."/>
            <person name="Zhou J."/>
            <person name="Mallon E."/>
            <person name="Orsini L."/>
        </authorList>
    </citation>
    <scope>NUCLEOTIDE SEQUENCE [LARGE SCALE GENOMIC DNA]</scope>
    <source>
        <strain evidence="2">LRV0_1</strain>
    </source>
</reference>
<dbReference type="Proteomes" id="UP001234178">
    <property type="component" value="Unassembled WGS sequence"/>
</dbReference>
<accession>A0ABR0AZK3</accession>
<gene>
    <name evidence="2" type="ORF">OUZ56_023805</name>
</gene>
<feature type="compositionally biased region" description="Low complexity" evidence="1">
    <location>
        <begin position="17"/>
        <end position="31"/>
    </location>
</feature>
<keyword evidence="3" id="KW-1185">Reference proteome</keyword>